<feature type="region of interest" description="Disordered" evidence="1">
    <location>
        <begin position="24"/>
        <end position="71"/>
    </location>
</feature>
<protein>
    <submittedName>
        <fullName evidence="2">Uncharacterized protein</fullName>
    </submittedName>
</protein>
<feature type="compositionally biased region" description="Basic and acidic residues" evidence="1">
    <location>
        <begin position="24"/>
        <end position="52"/>
    </location>
</feature>
<dbReference type="AlphaFoldDB" id="A0A6D2JQ62"/>
<accession>A0A6D2JQ62</accession>
<reference evidence="2" key="1">
    <citation type="submission" date="2020-01" db="EMBL/GenBank/DDBJ databases">
        <authorList>
            <person name="Mishra B."/>
        </authorList>
    </citation>
    <scope>NUCLEOTIDE SEQUENCE [LARGE SCALE GENOMIC DNA]</scope>
</reference>
<proteinExistence type="predicted"/>
<evidence type="ECO:0000313" key="2">
    <source>
        <dbReference type="EMBL" id="CAA7038323.1"/>
    </source>
</evidence>
<name>A0A6D2JQ62_9BRAS</name>
<sequence>MTRRSNKDNLVEHPEKDKLEKLLRKQKAQEMADEAARTHAIEVARANEEGRDQPPPPPNPQDPAGDINLQPQADIQTIGDYDSADAFFTDRNPIQPPLPARNDYELKPQIIAFVI</sequence>
<comment type="caution">
    <text evidence="2">The sequence shown here is derived from an EMBL/GenBank/DDBJ whole genome shotgun (WGS) entry which is preliminary data.</text>
</comment>
<organism evidence="2 3">
    <name type="scientific">Microthlaspi erraticum</name>
    <dbReference type="NCBI Taxonomy" id="1685480"/>
    <lineage>
        <taxon>Eukaryota</taxon>
        <taxon>Viridiplantae</taxon>
        <taxon>Streptophyta</taxon>
        <taxon>Embryophyta</taxon>
        <taxon>Tracheophyta</taxon>
        <taxon>Spermatophyta</taxon>
        <taxon>Magnoliopsida</taxon>
        <taxon>eudicotyledons</taxon>
        <taxon>Gunneridae</taxon>
        <taxon>Pentapetalae</taxon>
        <taxon>rosids</taxon>
        <taxon>malvids</taxon>
        <taxon>Brassicales</taxon>
        <taxon>Brassicaceae</taxon>
        <taxon>Coluteocarpeae</taxon>
        <taxon>Microthlaspi</taxon>
    </lineage>
</organism>
<dbReference type="EMBL" id="CACVBM020001191">
    <property type="protein sequence ID" value="CAA7038323.1"/>
    <property type="molecule type" value="Genomic_DNA"/>
</dbReference>
<evidence type="ECO:0000256" key="1">
    <source>
        <dbReference type="SAM" id="MobiDB-lite"/>
    </source>
</evidence>
<keyword evidence="3" id="KW-1185">Reference proteome</keyword>
<evidence type="ECO:0000313" key="3">
    <source>
        <dbReference type="Proteomes" id="UP000467841"/>
    </source>
</evidence>
<gene>
    <name evidence="2" type="ORF">MERR_LOCUS25558</name>
</gene>
<dbReference type="Proteomes" id="UP000467841">
    <property type="component" value="Unassembled WGS sequence"/>
</dbReference>